<reference evidence="3" key="1">
    <citation type="submission" date="2018-04" db="EMBL/GenBank/DDBJ databases">
        <title>Draft genome sequence of the Candidatus Spirobacillus cienkowskii, a pathogen of freshwater Daphnia species, reconstructed from hemolymph metagenomic reads.</title>
        <authorList>
            <person name="Bresciani L."/>
            <person name="Lemos L.N."/>
            <person name="Wale N."/>
            <person name="Lin J.Y."/>
            <person name="Fernandes G.R."/>
            <person name="Duffy M.A."/>
            <person name="Rodrigues J.M."/>
        </authorList>
    </citation>
    <scope>NUCLEOTIDE SEQUENCE [LARGE SCALE GENOMIC DNA]</scope>
    <source>
        <strain evidence="3">Binning01</strain>
    </source>
</reference>
<dbReference type="InterPro" id="IPR029060">
    <property type="entry name" value="PIN-like_dom_sf"/>
</dbReference>
<sequence length="129" mass="15293">MILKVVIDTSFLINLMITTEPKHKKCEEYFYESMCEFIAPDFILIEIASYFVRVLNLNLKQLNEHINEIKSLINIHTSYNRYEDVLDTIYKYKTRGADSLFVKLADKYKCELLTCDKDQAVKYEKSILF</sequence>
<evidence type="ECO:0000259" key="2">
    <source>
        <dbReference type="Pfam" id="PF01850"/>
    </source>
</evidence>
<name>A0A369KVH1_9BACT</name>
<dbReference type="PANTHER" id="PTHR35901:SF1">
    <property type="entry name" value="EXONUCLEASE VAPC9"/>
    <property type="match status" value="1"/>
</dbReference>
<keyword evidence="1" id="KW-0460">Magnesium</keyword>
<evidence type="ECO:0000313" key="3">
    <source>
        <dbReference type="EMBL" id="RDB37360.1"/>
    </source>
</evidence>
<gene>
    <name evidence="3" type="ORF">DCC88_00095</name>
</gene>
<comment type="caution">
    <text evidence="3">The sequence shown here is derived from an EMBL/GenBank/DDBJ whole genome shotgun (WGS) entry which is preliminary data.</text>
</comment>
<organism evidence="3 4">
    <name type="scientific">Spirobacillus cienkowskii</name>
    <dbReference type="NCBI Taxonomy" id="495820"/>
    <lineage>
        <taxon>Bacteria</taxon>
        <taxon>Pseudomonadati</taxon>
        <taxon>Bdellovibrionota</taxon>
        <taxon>Oligoflexia</taxon>
        <taxon>Silvanigrellales</taxon>
        <taxon>Spirobacillus</taxon>
    </lineage>
</organism>
<dbReference type="Proteomes" id="UP000253934">
    <property type="component" value="Unassembled WGS sequence"/>
</dbReference>
<evidence type="ECO:0000256" key="1">
    <source>
        <dbReference type="ARBA" id="ARBA00022842"/>
    </source>
</evidence>
<protein>
    <submittedName>
        <fullName evidence="3">PIN domain-containing protein</fullName>
    </submittedName>
</protein>
<keyword evidence="4" id="KW-1185">Reference proteome</keyword>
<feature type="domain" description="PIN" evidence="2">
    <location>
        <begin position="5"/>
        <end position="121"/>
    </location>
</feature>
<dbReference type="PANTHER" id="PTHR35901">
    <property type="entry name" value="RIBONUCLEASE VAPC3"/>
    <property type="match status" value="1"/>
</dbReference>
<evidence type="ECO:0000313" key="4">
    <source>
        <dbReference type="Proteomes" id="UP000253934"/>
    </source>
</evidence>
<dbReference type="EMBL" id="QOVW01000001">
    <property type="protein sequence ID" value="RDB37360.1"/>
    <property type="molecule type" value="Genomic_DNA"/>
</dbReference>
<dbReference type="Pfam" id="PF01850">
    <property type="entry name" value="PIN"/>
    <property type="match status" value="1"/>
</dbReference>
<dbReference type="CDD" id="cd09873">
    <property type="entry name" value="PIN_Pae0151-like"/>
    <property type="match status" value="1"/>
</dbReference>
<dbReference type="InterPro" id="IPR051619">
    <property type="entry name" value="TypeII_TA_RNase_PINc/VapC"/>
</dbReference>
<dbReference type="Gene3D" id="3.40.50.1010">
    <property type="entry name" value="5'-nuclease"/>
    <property type="match status" value="1"/>
</dbReference>
<dbReference type="AlphaFoldDB" id="A0A369KVH1"/>
<dbReference type="InterPro" id="IPR002716">
    <property type="entry name" value="PIN_dom"/>
</dbReference>
<dbReference type="InterPro" id="IPR044153">
    <property type="entry name" value="PIN_Pae0151-like"/>
</dbReference>
<proteinExistence type="predicted"/>
<dbReference type="SUPFAM" id="SSF88723">
    <property type="entry name" value="PIN domain-like"/>
    <property type="match status" value="1"/>
</dbReference>
<accession>A0A369KVH1</accession>